<gene>
    <name evidence="2" type="ORF">SAMN04487947_0438</name>
</gene>
<evidence type="ECO:0000313" key="2">
    <source>
        <dbReference type="EMBL" id="SFR36250.1"/>
    </source>
</evidence>
<reference evidence="3" key="1">
    <citation type="submission" date="2016-10" db="EMBL/GenBank/DDBJ databases">
        <authorList>
            <person name="Varghese N."/>
            <person name="Submissions S."/>
        </authorList>
    </citation>
    <scope>NUCLEOTIDE SEQUENCE [LARGE SCALE GENOMIC DNA]</scope>
    <source>
        <strain evidence="3">CGMCC 1.7736</strain>
    </source>
</reference>
<dbReference type="RefSeq" id="WP_089804168.1">
    <property type="nucleotide sequence ID" value="NZ_FOYT01000001.1"/>
</dbReference>
<feature type="transmembrane region" description="Helical" evidence="1">
    <location>
        <begin position="48"/>
        <end position="69"/>
    </location>
</feature>
<feature type="transmembrane region" description="Helical" evidence="1">
    <location>
        <begin position="81"/>
        <end position="101"/>
    </location>
</feature>
<name>A0A1I6G287_9EURY</name>
<organism evidence="2 3">
    <name type="scientific">Halogeometricum rufum</name>
    <dbReference type="NCBI Taxonomy" id="553469"/>
    <lineage>
        <taxon>Archaea</taxon>
        <taxon>Methanobacteriati</taxon>
        <taxon>Methanobacteriota</taxon>
        <taxon>Stenosarchaea group</taxon>
        <taxon>Halobacteria</taxon>
        <taxon>Halobacteriales</taxon>
        <taxon>Haloferacaceae</taxon>
        <taxon>Halogeometricum</taxon>
    </lineage>
</organism>
<accession>A0A1I6G287</accession>
<protein>
    <submittedName>
        <fullName evidence="2">Uncharacterized protein</fullName>
    </submittedName>
</protein>
<evidence type="ECO:0000313" key="3">
    <source>
        <dbReference type="Proteomes" id="UP000198531"/>
    </source>
</evidence>
<dbReference type="STRING" id="553469.SAMN04487947_0438"/>
<keyword evidence="1" id="KW-1133">Transmembrane helix</keyword>
<sequence>MNLDKLTSRMAHDRLVIGCFLGIFLVLHMVQLNSLVEATPLEAETVETLVFPFEMLMILLLAWVFRGFMTSLSVGIEIRERNTLLTVVGIAAFAAIGLSAFETVDMTVVDRLAFGSFFGLYAMSPILSNTPELQRLSEYLERRFGTPDEEVA</sequence>
<dbReference type="Proteomes" id="UP000198531">
    <property type="component" value="Unassembled WGS sequence"/>
</dbReference>
<keyword evidence="1" id="KW-0472">Membrane</keyword>
<keyword evidence="3" id="KW-1185">Reference proteome</keyword>
<dbReference type="AlphaFoldDB" id="A0A1I6G287"/>
<keyword evidence="1" id="KW-0812">Transmembrane</keyword>
<evidence type="ECO:0000256" key="1">
    <source>
        <dbReference type="SAM" id="Phobius"/>
    </source>
</evidence>
<dbReference type="EMBL" id="FOYT01000001">
    <property type="protein sequence ID" value="SFR36250.1"/>
    <property type="molecule type" value="Genomic_DNA"/>
</dbReference>
<proteinExistence type="predicted"/>